<reference evidence="3" key="2">
    <citation type="submission" date="2022-06" db="UniProtKB">
        <authorList>
            <consortium name="EnsemblMetazoa"/>
        </authorList>
    </citation>
    <scope>IDENTIFICATION</scope>
    <source>
        <strain evidence="3">DF5081</strain>
    </source>
</reference>
<protein>
    <submittedName>
        <fullName evidence="3">SRF-dependent transcription regulation-associated protein</fullName>
    </submittedName>
</protein>
<organism evidence="3 4">
    <name type="scientific">Caenorhabditis japonica</name>
    <dbReference type="NCBI Taxonomy" id="281687"/>
    <lineage>
        <taxon>Eukaryota</taxon>
        <taxon>Metazoa</taxon>
        <taxon>Ecdysozoa</taxon>
        <taxon>Nematoda</taxon>
        <taxon>Chromadorea</taxon>
        <taxon>Rhabditida</taxon>
        <taxon>Rhabditina</taxon>
        <taxon>Rhabditomorpha</taxon>
        <taxon>Rhabditoidea</taxon>
        <taxon>Rhabditidae</taxon>
        <taxon>Peloderinae</taxon>
        <taxon>Caenorhabditis</taxon>
    </lineage>
</organism>
<feature type="region of interest" description="Disordered" evidence="2">
    <location>
        <begin position="263"/>
        <end position="401"/>
    </location>
</feature>
<name>A0A8R1DPL7_CAEJA</name>
<accession>A0A8R1DPL7</accession>
<dbReference type="EnsemblMetazoa" id="CJA07286.1">
    <property type="protein sequence ID" value="CJA07286.1"/>
    <property type="gene ID" value="WBGene00126490"/>
</dbReference>
<proteinExistence type="predicted"/>
<keyword evidence="4" id="KW-1185">Reference proteome</keyword>
<feature type="compositionally biased region" description="Acidic residues" evidence="2">
    <location>
        <begin position="263"/>
        <end position="302"/>
    </location>
</feature>
<dbReference type="GO" id="GO:0005634">
    <property type="term" value="C:nucleus"/>
    <property type="evidence" value="ECO:0007669"/>
    <property type="project" value="TreeGrafter"/>
</dbReference>
<dbReference type="InterPro" id="IPR037393">
    <property type="entry name" value="Bud22/SRFB1"/>
</dbReference>
<evidence type="ECO:0000256" key="2">
    <source>
        <dbReference type="SAM" id="MobiDB-lite"/>
    </source>
</evidence>
<dbReference type="OMA" id="GKWKTPE"/>
<evidence type="ECO:0000313" key="3">
    <source>
        <dbReference type="EnsemblMetazoa" id="CJA07286.1"/>
    </source>
</evidence>
<evidence type="ECO:0000313" key="4">
    <source>
        <dbReference type="Proteomes" id="UP000005237"/>
    </source>
</evidence>
<feature type="compositionally biased region" description="Basic residues" evidence="2">
    <location>
        <begin position="86"/>
        <end position="97"/>
    </location>
</feature>
<dbReference type="GO" id="GO:0030490">
    <property type="term" value="P:maturation of SSU-rRNA"/>
    <property type="evidence" value="ECO:0007669"/>
    <property type="project" value="TreeGrafter"/>
</dbReference>
<feature type="compositionally biased region" description="Polar residues" evidence="2">
    <location>
        <begin position="371"/>
        <end position="386"/>
    </location>
</feature>
<reference evidence="4" key="1">
    <citation type="submission" date="2010-08" db="EMBL/GenBank/DDBJ databases">
        <authorList>
            <consortium name="Caenorhabditis japonica Sequencing Consortium"/>
            <person name="Wilson R.K."/>
        </authorList>
    </citation>
    <scope>NUCLEOTIDE SEQUENCE [LARGE SCALE GENOMIC DNA]</scope>
    <source>
        <strain evidence="4">DF5081</strain>
    </source>
</reference>
<feature type="region of interest" description="Disordered" evidence="2">
    <location>
        <begin position="431"/>
        <end position="527"/>
    </location>
</feature>
<feature type="compositionally biased region" description="Basic and acidic residues" evidence="2">
    <location>
        <begin position="356"/>
        <end position="367"/>
    </location>
</feature>
<dbReference type="AlphaFoldDB" id="A0A8R1DPL7"/>
<dbReference type="PANTHER" id="PTHR23325:SF1">
    <property type="entry name" value="SERUM RESPONSE FACTOR-BINDING PROTEIN 1"/>
    <property type="match status" value="1"/>
</dbReference>
<evidence type="ECO:0000256" key="1">
    <source>
        <dbReference type="SAM" id="Coils"/>
    </source>
</evidence>
<keyword evidence="1" id="KW-0175">Coiled coil</keyword>
<dbReference type="PANTHER" id="PTHR23325">
    <property type="entry name" value="SERUM RESPONSE FACTOR-BINDING"/>
    <property type="match status" value="1"/>
</dbReference>
<feature type="coiled-coil region" evidence="1">
    <location>
        <begin position="107"/>
        <end position="159"/>
    </location>
</feature>
<feature type="compositionally biased region" description="Acidic residues" evidence="2">
    <location>
        <begin position="436"/>
        <end position="445"/>
    </location>
</feature>
<dbReference type="GO" id="GO:0030686">
    <property type="term" value="C:90S preribosome"/>
    <property type="evidence" value="ECO:0007669"/>
    <property type="project" value="TreeGrafter"/>
</dbReference>
<feature type="region of interest" description="Disordered" evidence="2">
    <location>
        <begin position="70"/>
        <end position="105"/>
    </location>
</feature>
<dbReference type="Proteomes" id="UP000005237">
    <property type="component" value="Unassembled WGS sequence"/>
</dbReference>
<sequence>MKKVVKKKIIKTKGAKTPSKPSDDVEMPMAKMDDVNDVAEDYQVFDMSNIAAPVIEFELPNLTERKIEVTSEEDVVPENKTLEKKKAAKPRSSKKAKSSGNKEPLTAEKLNNEFVKLRATIVKSKNQLMSKLVRQKKKLEGAKKKTAETGRKVARLTEEIIGLKSFDKDAVAKFAAINTKTLNELKIDAKTPVSDRLMYKLTCQEVVIKEVENIKEKYTEWNKTAAFFMQRLGLQYSNKEKKEDKKNDDDDVDEDGLEVAGEIADELVDEDEKEDEDSSEEGVDGEYNESDVEMVDSDEEAGNEAAKNRRALLLGLIGAREDKSRPALKPKKRKIEDEEDEDDTQNKAKKTTNGKTESKKVLKKTIDPKQGNKTAASQIKKPTNPKTVEEKVPEDEESAQKTLVMKVDLSKGGKIETSKAKAPVKKIEAVTKKEEAEEEDDDDESAAFFLPNSGAQSAKTVKKVAPKKEKDTKIKTPVPTVEVSKKKGSSKNNTVTGEDHPSWVASQQKKKMASAKPCGKKIVFGDD</sequence>